<name>A0A8J7IRJ9_9RHOB</name>
<feature type="compositionally biased region" description="Basic and acidic residues" evidence="1">
    <location>
        <begin position="1"/>
        <end position="15"/>
    </location>
</feature>
<gene>
    <name evidence="3" type="ORF">H1D41_11000</name>
</gene>
<feature type="compositionally biased region" description="Basic residues" evidence="1">
    <location>
        <begin position="46"/>
        <end position="61"/>
    </location>
</feature>
<dbReference type="AlphaFoldDB" id="A0A8J7IRJ9"/>
<dbReference type="RefSeq" id="WP_228848954.1">
    <property type="nucleotide sequence ID" value="NZ_JADCKQ010000007.1"/>
</dbReference>
<evidence type="ECO:0000256" key="1">
    <source>
        <dbReference type="SAM" id="MobiDB-lite"/>
    </source>
</evidence>
<keyword evidence="2" id="KW-1133">Transmembrane helix</keyword>
<evidence type="ECO:0008006" key="5">
    <source>
        <dbReference type="Google" id="ProtNLM"/>
    </source>
</evidence>
<accession>A0A8J7IRJ9</accession>
<protein>
    <recommendedName>
        <fullName evidence="5">DUF3971 domain-containing protein</fullName>
    </recommendedName>
</protein>
<feature type="region of interest" description="Disordered" evidence="1">
    <location>
        <begin position="1"/>
        <end position="61"/>
    </location>
</feature>
<feature type="transmembrane region" description="Helical" evidence="2">
    <location>
        <begin position="65"/>
        <end position="89"/>
    </location>
</feature>
<comment type="caution">
    <text evidence="3">The sequence shown here is derived from an EMBL/GenBank/DDBJ whole genome shotgun (WGS) entry which is preliminary data.</text>
</comment>
<keyword evidence="2" id="KW-0812">Transmembrane</keyword>
<organism evidence="3 4">
    <name type="scientific">Halocynthiibacter styelae</name>
    <dbReference type="NCBI Taxonomy" id="2761955"/>
    <lineage>
        <taxon>Bacteria</taxon>
        <taxon>Pseudomonadati</taxon>
        <taxon>Pseudomonadota</taxon>
        <taxon>Alphaproteobacteria</taxon>
        <taxon>Rhodobacterales</taxon>
        <taxon>Paracoccaceae</taxon>
        <taxon>Halocynthiibacter</taxon>
    </lineage>
</organism>
<dbReference type="Proteomes" id="UP000640583">
    <property type="component" value="Unassembled WGS sequence"/>
</dbReference>
<evidence type="ECO:0000313" key="4">
    <source>
        <dbReference type="Proteomes" id="UP000640583"/>
    </source>
</evidence>
<sequence>MTTPEKDLEETKDAGAETAAPVAVPDEEIRPEQLMATLQPHLEQGRKKRRRKPKKPKKPWRQRHATIFSLLVLFAILAVLVPIALALVAGRAVKAPEFLAVRVEKVLGESLAGGQMDLGRIDVILTEEWQPQIRIERLALADQTNLPIAELRNIRVTLSRRELLRATVAPLDVTVNGGFMALRRDPDGLFDMALESPDGSALQGTGNLADILDGIDRIFETPELASVRMMSAEDFTFQYEDVRAAKFWIAEGGAFELTQQPDKLELRLGFQLLYGEDKPAQAAVSFTSFKGSRRAVLATNVIGLPASDFASQAPALAWLEVLDAPVSGALRAEIDDEGNLASTDGTLDIGAGALKPTEDTVPVGFDGARAYFGFDPAQQRIHFDELSVSTDYGSFLMSGQGLLRDIRNGWPKEILGQFRLDTLELSPDGVFAAPVSIDQGVVELRLELNPFTLTLGQAMLQQGDGHLVARGQVSAKPGGWEVSVDAELDQMEARSVVALWPLAAAGNTRKWLDANILEGVIGPASAALRLNPGEKPVVTAQFGFQDAAVRFMRQMPLITHGRGYGSLQGNRFVLVAEEGQVAPPEGGTLQVGGSVMTLEDISLRPPDLHVDLQAQGKITAVTSLLDQRPFEFFTKAGLPVDLANGTAQVVADITVPLRRDLQAEDVPFEARATLRNMGTREIVPGKWVLADAMQVFANNEQLEISGSGFVAKAETATTGARFDALWQQSLSPENPGQSSVSGQVILDQAFLDEFGIALPDGFLRGESRGEFAIDLRRNEAPRMRLSSDLRGARLRIGEIGWSKPASSGGSLEISGRLGAPVRIDRLQLESNGLNAVGQVVLNDNNSFREAVFDRVTVGSWLDAPVTLTARNAGQSPAISVRGGRVDIRRTTFGQGGSAGTGSSNTPITLALDRLQISDSIALHNMRGQLNTSPALQGDFTGLVNGQASVSGRLSPSVEGTSVRIRSDDSGAVLRAAGVFSKVYGGSMDMFLVPRAEEGHYDGRLTAEGIKIRGAPALAEILGAISVVGLLQQLNGDGIRFGSVQSHFVLTPSYVNLLDGSAIGASLGVSMEGIYNLGTSGLDLRGVVSPIYLLNGVGAAVSRRREGLFGFNYRLQGTADDPKVRVNPLSILTPGILRDVFRGRAPEVPTE</sequence>
<reference evidence="3" key="1">
    <citation type="submission" date="2020-10" db="EMBL/GenBank/DDBJ databases">
        <title>Paenihalocynthiibacter styelae gen. nov., sp. nov., isolated from stalked sea squirt Styela clava.</title>
        <authorList>
            <person name="Kim Y.-O."/>
            <person name="Yoon J.-H."/>
        </authorList>
    </citation>
    <scope>NUCLEOTIDE SEQUENCE</scope>
    <source>
        <strain evidence="3">MYP1-1</strain>
    </source>
</reference>
<keyword evidence="2" id="KW-0472">Membrane</keyword>
<dbReference type="EMBL" id="JADCKQ010000007">
    <property type="protein sequence ID" value="MBI1494166.1"/>
    <property type="molecule type" value="Genomic_DNA"/>
</dbReference>
<keyword evidence="4" id="KW-1185">Reference proteome</keyword>
<evidence type="ECO:0000313" key="3">
    <source>
        <dbReference type="EMBL" id="MBI1494166.1"/>
    </source>
</evidence>
<proteinExistence type="predicted"/>
<evidence type="ECO:0000256" key="2">
    <source>
        <dbReference type="SAM" id="Phobius"/>
    </source>
</evidence>